<evidence type="ECO:0000256" key="7">
    <source>
        <dbReference type="SAM" id="Phobius"/>
    </source>
</evidence>
<comment type="subcellular location">
    <subcellularLocation>
        <location evidence="1">Cell membrane</location>
        <topology evidence="1">Multi-pass membrane protein</topology>
    </subcellularLocation>
</comment>
<feature type="transmembrane region" description="Helical" evidence="7">
    <location>
        <begin position="345"/>
        <end position="364"/>
    </location>
</feature>
<sequence>MENNIQVTPSEHETVLEKNEADTEGVLSGPITRTTIKMSIPIFIAQILIFAYVMIDTLFISMIDKNSSALLAGTGLVYPIYMVVFNISTSLFVGLSSVAARVIGQKNNVVIKKIADSAFVLSLIIGVITLVAGILFGKQALQFLAGSQITPEALQYGVDFFYYMLPCMVLLLFFNAFGGILQGEGKANQVGLAMISSPVLNAILNPIFIFGLDMGVKGSGLASSIATAVPIIYFVFVLLNKKAQIPLTLNLANSSRNIITEILRIGVPASIGLFLINVSTMILNNVVGSISETAMNAWILVSRTDQLFLIPATAIAMATIPMIGQNFGSGNHQRARNIFNANLRLCLGVCIVLAVVYIIFAPQVMGWFTNIPEVIDNSVRQVRLLAITSAGVAGITVIGSAFQATGRPAPNLINDVIRMVIISTPLLMVFFQITLTNMTPVYISLAVGNLLPFVIAYAWGRYHFKHLQSKAKSIQV</sequence>
<dbReference type="GO" id="GO:0005886">
    <property type="term" value="C:plasma membrane"/>
    <property type="evidence" value="ECO:0007669"/>
    <property type="project" value="UniProtKB-SubCell"/>
</dbReference>
<dbReference type="NCBIfam" id="TIGR00797">
    <property type="entry name" value="matE"/>
    <property type="match status" value="1"/>
</dbReference>
<dbReference type="Pfam" id="PF01554">
    <property type="entry name" value="MatE"/>
    <property type="match status" value="2"/>
</dbReference>
<keyword evidence="5 7" id="KW-1133">Transmembrane helix</keyword>
<evidence type="ECO:0000256" key="6">
    <source>
        <dbReference type="ARBA" id="ARBA00023136"/>
    </source>
</evidence>
<evidence type="ECO:0000313" key="9">
    <source>
        <dbReference type="Proteomes" id="UP000460318"/>
    </source>
</evidence>
<dbReference type="InterPro" id="IPR052031">
    <property type="entry name" value="Membrane_Transporter-Flippase"/>
</dbReference>
<keyword evidence="4 7" id="KW-0812">Transmembrane</keyword>
<dbReference type="RefSeq" id="WP_160498925.1">
    <property type="nucleotide sequence ID" value="NZ_WUBI01000002.1"/>
</dbReference>
<dbReference type="Proteomes" id="UP000460318">
    <property type="component" value="Unassembled WGS sequence"/>
</dbReference>
<dbReference type="EMBL" id="WUBI01000002">
    <property type="protein sequence ID" value="MWV45366.1"/>
    <property type="molecule type" value="Genomic_DNA"/>
</dbReference>
<dbReference type="GO" id="GO:0015297">
    <property type="term" value="F:antiporter activity"/>
    <property type="evidence" value="ECO:0007669"/>
    <property type="project" value="InterPro"/>
</dbReference>
<dbReference type="GO" id="GO:0042910">
    <property type="term" value="F:xenobiotic transmembrane transporter activity"/>
    <property type="evidence" value="ECO:0007669"/>
    <property type="project" value="InterPro"/>
</dbReference>
<dbReference type="AlphaFoldDB" id="A0A7X3LH11"/>
<comment type="caution">
    <text evidence="8">The sequence shown here is derived from an EMBL/GenBank/DDBJ whole genome shotgun (WGS) entry which is preliminary data.</text>
</comment>
<feature type="transmembrane region" description="Helical" evidence="7">
    <location>
        <begin position="80"/>
        <end position="102"/>
    </location>
</feature>
<keyword evidence="2" id="KW-0813">Transport</keyword>
<feature type="transmembrane region" description="Helical" evidence="7">
    <location>
        <begin position="40"/>
        <end position="60"/>
    </location>
</feature>
<evidence type="ECO:0000256" key="4">
    <source>
        <dbReference type="ARBA" id="ARBA00022692"/>
    </source>
</evidence>
<feature type="transmembrane region" description="Helical" evidence="7">
    <location>
        <begin position="262"/>
        <end position="287"/>
    </location>
</feature>
<dbReference type="PIRSF" id="PIRSF006603">
    <property type="entry name" value="DinF"/>
    <property type="match status" value="1"/>
</dbReference>
<feature type="transmembrane region" description="Helical" evidence="7">
    <location>
        <begin position="160"/>
        <end position="178"/>
    </location>
</feature>
<feature type="transmembrane region" description="Helical" evidence="7">
    <location>
        <begin position="416"/>
        <end position="435"/>
    </location>
</feature>
<feature type="transmembrane region" description="Helical" evidence="7">
    <location>
        <begin position="441"/>
        <end position="460"/>
    </location>
</feature>
<name>A0A7X3LH11_9BACL</name>
<evidence type="ECO:0000256" key="1">
    <source>
        <dbReference type="ARBA" id="ARBA00004651"/>
    </source>
</evidence>
<gene>
    <name evidence="8" type="ORF">GRF59_17225</name>
</gene>
<feature type="transmembrane region" description="Helical" evidence="7">
    <location>
        <begin position="190"/>
        <end position="209"/>
    </location>
</feature>
<dbReference type="PANTHER" id="PTHR43549:SF2">
    <property type="entry name" value="MULTIDRUG RESISTANCE PROTEIN NORM-RELATED"/>
    <property type="match status" value="1"/>
</dbReference>
<organism evidence="8 9">
    <name type="scientific">Paenibacillus dendrobii</name>
    <dbReference type="NCBI Taxonomy" id="2691084"/>
    <lineage>
        <taxon>Bacteria</taxon>
        <taxon>Bacillati</taxon>
        <taxon>Bacillota</taxon>
        <taxon>Bacilli</taxon>
        <taxon>Bacillales</taxon>
        <taxon>Paenibacillaceae</taxon>
        <taxon>Paenibacillus</taxon>
    </lineage>
</organism>
<keyword evidence="3" id="KW-1003">Cell membrane</keyword>
<feature type="transmembrane region" description="Helical" evidence="7">
    <location>
        <begin position="384"/>
        <end position="404"/>
    </location>
</feature>
<evidence type="ECO:0000256" key="5">
    <source>
        <dbReference type="ARBA" id="ARBA00022989"/>
    </source>
</evidence>
<feature type="transmembrane region" description="Helical" evidence="7">
    <location>
        <begin position="307"/>
        <end position="324"/>
    </location>
</feature>
<accession>A0A7X3LH11</accession>
<evidence type="ECO:0000256" key="2">
    <source>
        <dbReference type="ARBA" id="ARBA00022448"/>
    </source>
</evidence>
<evidence type="ECO:0000313" key="8">
    <source>
        <dbReference type="EMBL" id="MWV45366.1"/>
    </source>
</evidence>
<dbReference type="PANTHER" id="PTHR43549">
    <property type="entry name" value="MULTIDRUG RESISTANCE PROTEIN YPNP-RELATED"/>
    <property type="match status" value="1"/>
</dbReference>
<dbReference type="InterPro" id="IPR048279">
    <property type="entry name" value="MdtK-like"/>
</dbReference>
<keyword evidence="9" id="KW-1185">Reference proteome</keyword>
<protein>
    <submittedName>
        <fullName evidence="8">MATE family efflux transporter</fullName>
    </submittedName>
</protein>
<dbReference type="InterPro" id="IPR002528">
    <property type="entry name" value="MATE_fam"/>
</dbReference>
<feature type="transmembrane region" description="Helical" evidence="7">
    <location>
        <begin position="221"/>
        <end position="241"/>
    </location>
</feature>
<feature type="transmembrane region" description="Helical" evidence="7">
    <location>
        <begin position="114"/>
        <end position="136"/>
    </location>
</feature>
<keyword evidence="6 7" id="KW-0472">Membrane</keyword>
<evidence type="ECO:0000256" key="3">
    <source>
        <dbReference type="ARBA" id="ARBA00022475"/>
    </source>
</evidence>
<proteinExistence type="predicted"/>
<reference evidence="8 9" key="1">
    <citation type="submission" date="2019-12" db="EMBL/GenBank/DDBJ databases">
        <title>Paenibacillus sp. nov., an endophytic bacterium isolated from the stem of Dendrobium.</title>
        <authorList>
            <person name="Zhao R."/>
        </authorList>
    </citation>
    <scope>NUCLEOTIDE SEQUENCE [LARGE SCALE GENOMIC DNA]</scope>
    <source>
        <strain evidence="8 9">HJL G12</strain>
    </source>
</reference>